<dbReference type="PANTHER" id="PTHR35563:SF2">
    <property type="entry name" value="BARREL METAL-DEPENDENT HYDROLASE, PUTATIVE (AFU_ORTHOLOGUE AFUA_1G16240)-RELATED"/>
    <property type="match status" value="1"/>
</dbReference>
<dbReference type="EMBL" id="VTPY01000003">
    <property type="protein sequence ID" value="KAA0012500.1"/>
    <property type="molecule type" value="Genomic_DNA"/>
</dbReference>
<evidence type="ECO:0000313" key="3">
    <source>
        <dbReference type="Proteomes" id="UP000486760"/>
    </source>
</evidence>
<gene>
    <name evidence="2" type="ORF">F0A17_05990</name>
</gene>
<dbReference type="AlphaFoldDB" id="A0A7V7KIB6"/>
<protein>
    <submittedName>
        <fullName evidence="2">Amidohydrolase family protein</fullName>
    </submittedName>
</protein>
<accession>A0A7V7KIB6</accession>
<dbReference type="Pfam" id="PF04909">
    <property type="entry name" value="Amidohydro_2"/>
    <property type="match status" value="1"/>
</dbReference>
<reference evidence="2 3" key="1">
    <citation type="submission" date="2019-08" db="EMBL/GenBank/DDBJ databases">
        <title>Bioinformatics analysis of the strain L3 and L5.</title>
        <authorList>
            <person name="Li X."/>
        </authorList>
    </citation>
    <scope>NUCLEOTIDE SEQUENCE [LARGE SCALE GENOMIC DNA]</scope>
    <source>
        <strain evidence="2 3">L5</strain>
    </source>
</reference>
<sequence length="291" mass="32512">MTIPDIPAPDPNPRRPIRSLPKNACDCHAHIFGPASRYSYHPDRGYTPPNASVEAYQHMLSVLGFDRAVLVQPSVYGTDNKRLIDGLLQAREQHLDWRGVAVLDPGVTDDEIAHLHALGVRGIRINLLFPGGVDFNAITTLSERIEPWGWHVQCLIDVSDFHDLSGTLDRLPLPKVIDHMGHIPVFKGVNHPGFQHLLNRIDGGDTWVKLSGPNRMTARVRSPYCDVDPFASALISRNADRCVFGTDWPHVKLPNTMPNDGDLVDELLRLVEDDTTLEKILVHNPTQLYGF</sequence>
<dbReference type="PANTHER" id="PTHR35563">
    <property type="entry name" value="BARREL METAL-DEPENDENT HYDROLASE, PUTATIVE (AFU_ORTHOLOGUE AFUA_1G16240)-RELATED"/>
    <property type="match status" value="1"/>
</dbReference>
<dbReference type="Proteomes" id="UP000486760">
    <property type="component" value="Unassembled WGS sequence"/>
</dbReference>
<comment type="caution">
    <text evidence="2">The sequence shown here is derived from an EMBL/GenBank/DDBJ whole genome shotgun (WGS) entry which is preliminary data.</text>
</comment>
<feature type="domain" description="Amidohydrolase-related" evidence="1">
    <location>
        <begin position="25"/>
        <end position="291"/>
    </location>
</feature>
<dbReference type="Gene3D" id="3.20.20.140">
    <property type="entry name" value="Metal-dependent hydrolases"/>
    <property type="match status" value="1"/>
</dbReference>
<keyword evidence="3" id="KW-1185">Reference proteome</keyword>
<dbReference type="InterPro" id="IPR052358">
    <property type="entry name" value="Aro_Compnd_Degr_Hydrolases"/>
</dbReference>
<proteinExistence type="predicted"/>
<dbReference type="InterPro" id="IPR032466">
    <property type="entry name" value="Metal_Hydrolase"/>
</dbReference>
<dbReference type="GO" id="GO:0016787">
    <property type="term" value="F:hydrolase activity"/>
    <property type="evidence" value="ECO:0007669"/>
    <property type="project" value="UniProtKB-KW"/>
</dbReference>
<name>A0A7V7KIB6_9GAMM</name>
<keyword evidence="2" id="KW-0378">Hydrolase</keyword>
<organism evidence="2 3">
    <name type="scientific">Billgrantia pellis</name>
    <dbReference type="NCBI Taxonomy" id="2606936"/>
    <lineage>
        <taxon>Bacteria</taxon>
        <taxon>Pseudomonadati</taxon>
        <taxon>Pseudomonadota</taxon>
        <taxon>Gammaproteobacteria</taxon>
        <taxon>Oceanospirillales</taxon>
        <taxon>Halomonadaceae</taxon>
        <taxon>Billgrantia</taxon>
    </lineage>
</organism>
<evidence type="ECO:0000313" key="2">
    <source>
        <dbReference type="EMBL" id="KAA0012500.1"/>
    </source>
</evidence>
<dbReference type="RefSeq" id="WP_149327457.1">
    <property type="nucleotide sequence ID" value="NZ_VTPY01000003.1"/>
</dbReference>
<dbReference type="SUPFAM" id="SSF51556">
    <property type="entry name" value="Metallo-dependent hydrolases"/>
    <property type="match status" value="1"/>
</dbReference>
<evidence type="ECO:0000259" key="1">
    <source>
        <dbReference type="Pfam" id="PF04909"/>
    </source>
</evidence>
<dbReference type="InterPro" id="IPR006680">
    <property type="entry name" value="Amidohydro-rel"/>
</dbReference>